<evidence type="ECO:0000256" key="7">
    <source>
        <dbReference type="ARBA" id="ARBA00023136"/>
    </source>
</evidence>
<evidence type="ECO:0000313" key="12">
    <source>
        <dbReference type="Proteomes" id="UP000322545"/>
    </source>
</evidence>
<keyword evidence="4 9" id="KW-0997">Cell inner membrane</keyword>
<protein>
    <recommendedName>
        <fullName evidence="9">TRAP transporter small permease protein</fullName>
    </recommendedName>
</protein>
<feature type="domain" description="Tripartite ATP-independent periplasmic transporters DctQ component" evidence="10">
    <location>
        <begin position="39"/>
        <end position="170"/>
    </location>
</feature>
<accession>A0A1M7LL01</accession>
<name>A0A1M7LL01_9RHOB</name>
<dbReference type="PANTHER" id="PTHR35011">
    <property type="entry name" value="2,3-DIKETO-L-GULONATE TRAP TRANSPORTER SMALL PERMEASE PROTEIN YIAM"/>
    <property type="match status" value="1"/>
</dbReference>
<keyword evidence="3" id="KW-1003">Cell membrane</keyword>
<proteinExistence type="inferred from homology"/>
<feature type="transmembrane region" description="Helical" evidence="9">
    <location>
        <begin position="142"/>
        <end position="167"/>
    </location>
</feature>
<dbReference type="GO" id="GO:0005886">
    <property type="term" value="C:plasma membrane"/>
    <property type="evidence" value="ECO:0007669"/>
    <property type="project" value="UniProtKB-SubCell"/>
</dbReference>
<evidence type="ECO:0000256" key="6">
    <source>
        <dbReference type="ARBA" id="ARBA00022989"/>
    </source>
</evidence>
<evidence type="ECO:0000256" key="2">
    <source>
        <dbReference type="ARBA" id="ARBA00022448"/>
    </source>
</evidence>
<keyword evidence="6 9" id="KW-1133">Transmembrane helix</keyword>
<feature type="transmembrane region" description="Helical" evidence="9">
    <location>
        <begin position="63"/>
        <end position="81"/>
    </location>
</feature>
<dbReference type="AlphaFoldDB" id="A0A1M7LL01"/>
<dbReference type="InterPro" id="IPR007387">
    <property type="entry name" value="TRAP_DctQ"/>
</dbReference>
<evidence type="ECO:0000259" key="10">
    <source>
        <dbReference type="Pfam" id="PF04290"/>
    </source>
</evidence>
<dbReference type="EMBL" id="FRCB01000018">
    <property type="protein sequence ID" value="SHM78805.1"/>
    <property type="molecule type" value="Genomic_DNA"/>
</dbReference>
<dbReference type="Proteomes" id="UP000322545">
    <property type="component" value="Unassembled WGS sequence"/>
</dbReference>
<dbReference type="InterPro" id="IPR055348">
    <property type="entry name" value="DctQ"/>
</dbReference>
<keyword evidence="7 9" id="KW-0472">Membrane</keyword>
<dbReference type="PANTHER" id="PTHR35011:SF10">
    <property type="entry name" value="TRAP TRANSPORTER SMALL PERMEASE PROTEIN"/>
    <property type="match status" value="1"/>
</dbReference>
<comment type="subunit">
    <text evidence="9">The complex comprises the extracytoplasmic solute receptor protein and the two transmembrane proteins.</text>
</comment>
<evidence type="ECO:0000256" key="5">
    <source>
        <dbReference type="ARBA" id="ARBA00022692"/>
    </source>
</evidence>
<evidence type="ECO:0000313" key="11">
    <source>
        <dbReference type="EMBL" id="SHM78805.1"/>
    </source>
</evidence>
<evidence type="ECO:0000256" key="1">
    <source>
        <dbReference type="ARBA" id="ARBA00004429"/>
    </source>
</evidence>
<keyword evidence="2 9" id="KW-0813">Transport</keyword>
<dbReference type="GO" id="GO:0015740">
    <property type="term" value="P:C4-dicarboxylate transport"/>
    <property type="evidence" value="ECO:0007669"/>
    <property type="project" value="TreeGrafter"/>
</dbReference>
<evidence type="ECO:0000256" key="3">
    <source>
        <dbReference type="ARBA" id="ARBA00022475"/>
    </source>
</evidence>
<keyword evidence="12" id="KW-1185">Reference proteome</keyword>
<evidence type="ECO:0000256" key="9">
    <source>
        <dbReference type="RuleBase" id="RU369079"/>
    </source>
</evidence>
<dbReference type="Pfam" id="PF04290">
    <property type="entry name" value="DctQ"/>
    <property type="match status" value="1"/>
</dbReference>
<organism evidence="11 12">
    <name type="scientific">Roseovarius litoreus</name>
    <dbReference type="NCBI Taxonomy" id="1155722"/>
    <lineage>
        <taxon>Bacteria</taxon>
        <taxon>Pseudomonadati</taxon>
        <taxon>Pseudomonadota</taxon>
        <taxon>Alphaproteobacteria</taxon>
        <taxon>Rhodobacterales</taxon>
        <taxon>Roseobacteraceae</taxon>
        <taxon>Roseovarius</taxon>
    </lineage>
</organism>
<gene>
    <name evidence="11" type="ORF">SAMN05443432_1183</name>
</gene>
<comment type="subcellular location">
    <subcellularLocation>
        <location evidence="1 9">Cell inner membrane</location>
        <topology evidence="1 9">Multi-pass membrane protein</topology>
    </subcellularLocation>
</comment>
<feature type="transmembrane region" description="Helical" evidence="9">
    <location>
        <begin position="102"/>
        <end position="122"/>
    </location>
</feature>
<dbReference type="GO" id="GO:0022857">
    <property type="term" value="F:transmembrane transporter activity"/>
    <property type="evidence" value="ECO:0007669"/>
    <property type="project" value="UniProtKB-UniRule"/>
</dbReference>
<comment type="function">
    <text evidence="9">Part of the tripartite ATP-independent periplasmic (TRAP) transport system.</text>
</comment>
<keyword evidence="5 9" id="KW-0812">Transmembrane</keyword>
<reference evidence="11 12" key="1">
    <citation type="submission" date="2016-11" db="EMBL/GenBank/DDBJ databases">
        <authorList>
            <person name="Varghese N."/>
            <person name="Submissions S."/>
        </authorList>
    </citation>
    <scope>NUCLEOTIDE SEQUENCE [LARGE SCALE GENOMIC DNA]</scope>
    <source>
        <strain evidence="11 12">DSM 28249</strain>
    </source>
</reference>
<comment type="similarity">
    <text evidence="8 9">Belongs to the TRAP transporter small permease family.</text>
</comment>
<evidence type="ECO:0000256" key="8">
    <source>
        <dbReference type="ARBA" id="ARBA00038436"/>
    </source>
</evidence>
<evidence type="ECO:0000256" key="4">
    <source>
        <dbReference type="ARBA" id="ARBA00022519"/>
    </source>
</evidence>
<sequence length="175" mass="19123">MATLPYGSWRTVLERGVLRPVAFLSQVGAVIAGMIMLGMIGHILYEIVLRGFFGRSTYVLDEFVGYGVAAMTFLALAHALNRNTHIRVAVLRDVVGPRFLQLLETLSILLALGAMSTTFHYIAKSVMRNLERGTTSATVARVPLWVPEGLVLLGIGMLLLGLIARLVETWLAKEG</sequence>
<feature type="transmembrane region" description="Helical" evidence="9">
    <location>
        <begin position="21"/>
        <end position="43"/>
    </location>
</feature>